<keyword evidence="9 12" id="KW-0472">Membrane</keyword>
<dbReference type="InterPro" id="IPR004488">
    <property type="entry name" value="Mg/Co-transport_prot_CorA"/>
</dbReference>
<keyword evidence="7 12" id="KW-1133">Transmembrane helix</keyword>
<dbReference type="Gene3D" id="3.30.460.20">
    <property type="entry name" value="CorA soluble domain-like"/>
    <property type="match status" value="1"/>
</dbReference>
<accession>A0A5C1QKV9</accession>
<keyword evidence="5 12" id="KW-0812">Transmembrane</keyword>
<comment type="similarity">
    <text evidence="2 12">Belongs to the CorA metal ion transporter (MIT) (TC 1.A.35) family.</text>
</comment>
<evidence type="ECO:0000256" key="9">
    <source>
        <dbReference type="ARBA" id="ARBA00023136"/>
    </source>
</evidence>
<dbReference type="PANTHER" id="PTHR46494">
    <property type="entry name" value="CORA FAMILY METAL ION TRANSPORTER (EUROFUNG)"/>
    <property type="match status" value="1"/>
</dbReference>
<evidence type="ECO:0000256" key="7">
    <source>
        <dbReference type="ARBA" id="ARBA00022989"/>
    </source>
</evidence>
<evidence type="ECO:0000256" key="8">
    <source>
        <dbReference type="ARBA" id="ARBA00023065"/>
    </source>
</evidence>
<comment type="catalytic activity">
    <reaction evidence="10">
        <text>Mg(2+)(in) = Mg(2+)(out)</text>
        <dbReference type="Rhea" id="RHEA:29827"/>
        <dbReference type="ChEBI" id="CHEBI:18420"/>
    </reaction>
</comment>
<dbReference type="CDD" id="cd12828">
    <property type="entry name" value="TmCorA-like_1"/>
    <property type="match status" value="1"/>
</dbReference>
<comment type="subcellular location">
    <subcellularLocation>
        <location evidence="1">Cell membrane</location>
        <topology evidence="1">Multi-pass membrane protein</topology>
    </subcellularLocation>
    <subcellularLocation>
        <location evidence="12">Membrane</location>
        <topology evidence="12">Multi-pass membrane protein</topology>
    </subcellularLocation>
</comment>
<evidence type="ECO:0000256" key="3">
    <source>
        <dbReference type="ARBA" id="ARBA00022448"/>
    </source>
</evidence>
<dbReference type="EMBL" id="CP036150">
    <property type="protein sequence ID" value="QEN07968.1"/>
    <property type="molecule type" value="Genomic_DNA"/>
</dbReference>
<evidence type="ECO:0000256" key="4">
    <source>
        <dbReference type="ARBA" id="ARBA00022475"/>
    </source>
</evidence>
<evidence type="ECO:0000256" key="12">
    <source>
        <dbReference type="RuleBase" id="RU362010"/>
    </source>
</evidence>
<keyword evidence="8 12" id="KW-0406">Ion transport</keyword>
<dbReference type="FunFam" id="1.20.58.340:FF:000004">
    <property type="entry name" value="Magnesium transport protein CorA"/>
    <property type="match status" value="1"/>
</dbReference>
<proteinExistence type="inferred from homology"/>
<dbReference type="GO" id="GO:0050897">
    <property type="term" value="F:cobalt ion binding"/>
    <property type="evidence" value="ECO:0007669"/>
    <property type="project" value="TreeGrafter"/>
</dbReference>
<evidence type="ECO:0000256" key="10">
    <source>
        <dbReference type="ARBA" id="ARBA00034269"/>
    </source>
</evidence>
<reference evidence="13 14" key="1">
    <citation type="submission" date="2019-02" db="EMBL/GenBank/DDBJ databases">
        <title>Complete Genome Sequence and Methylome Analysis of free living Spirochaetas.</title>
        <authorList>
            <person name="Fomenkov A."/>
            <person name="Dubinina G."/>
            <person name="Leshcheva N."/>
            <person name="Mikheeva N."/>
            <person name="Grabovich M."/>
            <person name="Vincze T."/>
            <person name="Roberts R.J."/>
        </authorList>
    </citation>
    <scope>NUCLEOTIDE SEQUENCE [LARGE SCALE GENOMIC DNA]</scope>
    <source>
        <strain evidence="13 14">K2</strain>
    </source>
</reference>
<name>A0A5C1QKV9_9SPIO</name>
<dbReference type="InterPro" id="IPR045863">
    <property type="entry name" value="CorA_TM1_TM2"/>
</dbReference>
<dbReference type="SUPFAM" id="SSF144083">
    <property type="entry name" value="Magnesium transport protein CorA, transmembrane region"/>
    <property type="match status" value="1"/>
</dbReference>
<dbReference type="KEGG" id="ock:EXM22_08215"/>
<dbReference type="NCBIfam" id="TIGR00383">
    <property type="entry name" value="corA"/>
    <property type="match status" value="1"/>
</dbReference>
<dbReference type="PANTHER" id="PTHR46494:SF1">
    <property type="entry name" value="CORA FAMILY METAL ION TRANSPORTER (EUROFUNG)"/>
    <property type="match status" value="1"/>
</dbReference>
<sequence>MLDSSVITKLGVKTVARFYKKRTETLRKHPGEMVYIGNNLKNESKIDKITYTPEKMTGRIHSLVDETTNFPETEEISWINIEGVSDVKSMKILKNRFNLNSLIIADIMNTGTRPKYQSLENNLFFSLKMLRYDQEKERILSEQLSIIVFKNTLVTFQEVPGDVFDPIRENLMMKDSKIRSEKIGYLIHSILDCLVDNYISILQLLAERIEDMEELLLDHPDETVMEKLISSKKDLLYLVKSIRPAREAFKQLINEKPTEIRNYMHYFNDLFSNITHVYETVELYKELTTEQMNTYNSYMNNRLNDIMRFLTVFSVIFLPLTLVAGIYGTNFEFIPELHLRFGYLYFWIIMLTLAGLMIYIFKKKKWM</sequence>
<evidence type="ECO:0000256" key="1">
    <source>
        <dbReference type="ARBA" id="ARBA00004651"/>
    </source>
</evidence>
<dbReference type="InterPro" id="IPR002523">
    <property type="entry name" value="MgTranspt_CorA/ZnTranspt_ZntB"/>
</dbReference>
<dbReference type="GO" id="GO:0005886">
    <property type="term" value="C:plasma membrane"/>
    <property type="evidence" value="ECO:0007669"/>
    <property type="project" value="UniProtKB-SubCell"/>
</dbReference>
<feature type="transmembrane region" description="Helical" evidence="12">
    <location>
        <begin position="341"/>
        <end position="361"/>
    </location>
</feature>
<gene>
    <name evidence="12 13" type="primary">corA</name>
    <name evidence="13" type="ORF">EXM22_08215</name>
</gene>
<feature type="transmembrane region" description="Helical" evidence="12">
    <location>
        <begin position="309"/>
        <end position="329"/>
    </location>
</feature>
<dbReference type="OrthoDB" id="9803416at2"/>
<dbReference type="AlphaFoldDB" id="A0A5C1QKV9"/>
<keyword evidence="3 12" id="KW-0813">Transport</keyword>
<keyword evidence="6 12" id="KW-0460">Magnesium</keyword>
<dbReference type="InterPro" id="IPR045861">
    <property type="entry name" value="CorA_cytoplasmic_dom"/>
</dbReference>
<evidence type="ECO:0000313" key="13">
    <source>
        <dbReference type="EMBL" id="QEN07968.1"/>
    </source>
</evidence>
<keyword evidence="14" id="KW-1185">Reference proteome</keyword>
<evidence type="ECO:0000313" key="14">
    <source>
        <dbReference type="Proteomes" id="UP000324209"/>
    </source>
</evidence>
<dbReference type="Pfam" id="PF01544">
    <property type="entry name" value="CorA"/>
    <property type="match status" value="1"/>
</dbReference>
<evidence type="ECO:0000256" key="2">
    <source>
        <dbReference type="ARBA" id="ARBA00009765"/>
    </source>
</evidence>
<evidence type="ECO:0000256" key="6">
    <source>
        <dbReference type="ARBA" id="ARBA00022842"/>
    </source>
</evidence>
<organism evidence="13 14">
    <name type="scientific">Oceanispirochaeta crateris</name>
    <dbReference type="NCBI Taxonomy" id="2518645"/>
    <lineage>
        <taxon>Bacteria</taxon>
        <taxon>Pseudomonadati</taxon>
        <taxon>Spirochaetota</taxon>
        <taxon>Spirochaetia</taxon>
        <taxon>Spirochaetales</taxon>
        <taxon>Spirochaetaceae</taxon>
        <taxon>Oceanispirochaeta</taxon>
    </lineage>
</organism>
<dbReference type="Gene3D" id="1.20.58.340">
    <property type="entry name" value="Magnesium transport protein CorA, transmembrane region"/>
    <property type="match status" value="2"/>
</dbReference>
<evidence type="ECO:0000256" key="11">
    <source>
        <dbReference type="ARBA" id="ARBA00045497"/>
    </source>
</evidence>
<evidence type="ECO:0000256" key="5">
    <source>
        <dbReference type="ARBA" id="ARBA00022692"/>
    </source>
</evidence>
<dbReference type="GO" id="GO:0015095">
    <property type="term" value="F:magnesium ion transmembrane transporter activity"/>
    <property type="evidence" value="ECO:0007669"/>
    <property type="project" value="UniProtKB-UniRule"/>
</dbReference>
<protein>
    <recommendedName>
        <fullName evidence="12">Magnesium transport protein CorA</fullName>
    </recommendedName>
</protein>
<keyword evidence="4 12" id="KW-1003">Cell membrane</keyword>
<dbReference type="Proteomes" id="UP000324209">
    <property type="component" value="Chromosome"/>
</dbReference>
<dbReference type="GO" id="GO:0000287">
    <property type="term" value="F:magnesium ion binding"/>
    <property type="evidence" value="ECO:0007669"/>
    <property type="project" value="TreeGrafter"/>
</dbReference>
<dbReference type="GO" id="GO:0015087">
    <property type="term" value="F:cobalt ion transmembrane transporter activity"/>
    <property type="evidence" value="ECO:0007669"/>
    <property type="project" value="UniProtKB-UniRule"/>
</dbReference>
<comment type="function">
    <text evidence="11">Mediates influx of magnesium ions. Alternates between open and closed states. Activated by low cytoplasmic Mg(2+) levels. Inactive when cytoplasmic Mg(2+) levels are high.</text>
</comment>
<dbReference type="SUPFAM" id="SSF143865">
    <property type="entry name" value="CorA soluble domain-like"/>
    <property type="match status" value="1"/>
</dbReference>